<gene>
    <name evidence="1" type="ORF">DPEC_G00247540</name>
</gene>
<dbReference type="Proteomes" id="UP001157502">
    <property type="component" value="Chromosome 21"/>
</dbReference>
<protein>
    <submittedName>
        <fullName evidence="1">Uncharacterized protein</fullName>
    </submittedName>
</protein>
<name>A0ACC2FWH7_DALPE</name>
<accession>A0ACC2FWH7</accession>
<dbReference type="EMBL" id="CM055748">
    <property type="protein sequence ID" value="KAJ7995722.1"/>
    <property type="molecule type" value="Genomic_DNA"/>
</dbReference>
<evidence type="ECO:0000313" key="1">
    <source>
        <dbReference type="EMBL" id="KAJ7995722.1"/>
    </source>
</evidence>
<organism evidence="1 2">
    <name type="scientific">Dallia pectoralis</name>
    <name type="common">Alaska blackfish</name>
    <dbReference type="NCBI Taxonomy" id="75939"/>
    <lineage>
        <taxon>Eukaryota</taxon>
        <taxon>Metazoa</taxon>
        <taxon>Chordata</taxon>
        <taxon>Craniata</taxon>
        <taxon>Vertebrata</taxon>
        <taxon>Euteleostomi</taxon>
        <taxon>Actinopterygii</taxon>
        <taxon>Neopterygii</taxon>
        <taxon>Teleostei</taxon>
        <taxon>Protacanthopterygii</taxon>
        <taxon>Esociformes</taxon>
        <taxon>Umbridae</taxon>
        <taxon>Dallia</taxon>
    </lineage>
</organism>
<proteinExistence type="predicted"/>
<reference evidence="1" key="1">
    <citation type="submission" date="2021-05" db="EMBL/GenBank/DDBJ databases">
        <authorList>
            <person name="Pan Q."/>
            <person name="Jouanno E."/>
            <person name="Zahm M."/>
            <person name="Klopp C."/>
            <person name="Cabau C."/>
            <person name="Louis A."/>
            <person name="Berthelot C."/>
            <person name="Parey E."/>
            <person name="Roest Crollius H."/>
            <person name="Montfort J."/>
            <person name="Robinson-Rechavi M."/>
            <person name="Bouchez O."/>
            <person name="Lampietro C."/>
            <person name="Lopez Roques C."/>
            <person name="Donnadieu C."/>
            <person name="Postlethwait J."/>
            <person name="Bobe J."/>
            <person name="Dillon D."/>
            <person name="Chandos A."/>
            <person name="von Hippel F."/>
            <person name="Guiguen Y."/>
        </authorList>
    </citation>
    <scope>NUCLEOTIDE SEQUENCE</scope>
    <source>
        <strain evidence="1">YG-Jan2019</strain>
    </source>
</reference>
<keyword evidence="2" id="KW-1185">Reference proteome</keyword>
<evidence type="ECO:0000313" key="2">
    <source>
        <dbReference type="Proteomes" id="UP001157502"/>
    </source>
</evidence>
<sequence>MIDFVIVSADLRPHVLDTRVKRGAELSTDHHLVVLGASRGGNPRTPWWTTVVREAVPEDSGGSCWVPTGPKKLLPLPCQRQSSGCGRSLEKLWRRDFRSAPRCFWKTVRHLRRGKPGTIQAVYSKDGTLLTSTDDVIGRWKEHFEELLNPTYMPSSTEAELEADGGHRQFPWGKSLRLSNNSTVAKPQGLMRFVQKR</sequence>
<comment type="caution">
    <text evidence="1">The sequence shown here is derived from an EMBL/GenBank/DDBJ whole genome shotgun (WGS) entry which is preliminary data.</text>
</comment>